<evidence type="ECO:0000256" key="4">
    <source>
        <dbReference type="ARBA" id="ARBA00022989"/>
    </source>
</evidence>
<gene>
    <name evidence="8" type="ORF">PECUL_23A055637</name>
</gene>
<evidence type="ECO:0000313" key="8">
    <source>
        <dbReference type="EMBL" id="CAH2277790.1"/>
    </source>
</evidence>
<evidence type="ECO:0000256" key="7">
    <source>
        <dbReference type="SAM" id="Phobius"/>
    </source>
</evidence>
<evidence type="ECO:0000256" key="6">
    <source>
        <dbReference type="ARBA" id="ARBA00023273"/>
    </source>
</evidence>
<feature type="transmembrane region" description="Helical" evidence="7">
    <location>
        <begin position="117"/>
        <end position="138"/>
    </location>
</feature>
<evidence type="ECO:0000256" key="3">
    <source>
        <dbReference type="ARBA" id="ARBA00022692"/>
    </source>
</evidence>
<keyword evidence="5 7" id="KW-0472">Membrane</keyword>
<dbReference type="PANTHER" id="PTHR13531:SF4">
    <property type="entry name" value="TRANSMEMBRANE PROTEIN 17B"/>
    <property type="match status" value="1"/>
</dbReference>
<proteinExistence type="predicted"/>
<reference evidence="8" key="1">
    <citation type="submission" date="2022-03" db="EMBL/GenBank/DDBJ databases">
        <authorList>
            <person name="Alioto T."/>
            <person name="Alioto T."/>
            <person name="Gomez Garrido J."/>
        </authorList>
    </citation>
    <scope>NUCLEOTIDE SEQUENCE</scope>
</reference>
<dbReference type="Proteomes" id="UP001295444">
    <property type="component" value="Chromosome 03"/>
</dbReference>
<dbReference type="GO" id="GO:1905515">
    <property type="term" value="P:non-motile cilium assembly"/>
    <property type="evidence" value="ECO:0007669"/>
    <property type="project" value="TreeGrafter"/>
</dbReference>
<evidence type="ECO:0000313" key="9">
    <source>
        <dbReference type="Proteomes" id="UP001295444"/>
    </source>
</evidence>
<sequence length="170" mass="19458">MEETWLSILPCHAIFDTALPALVDLCSPKTKPETVVVTDSRIIQYHLLTCYYQILQIIGLSILTLVECLRLYLGYIGNLYEKVPELAAFLLLTFMIQIPLILFLLTDEEVLILPLEYAVHAIYTVFLSMELLVSFFVLKVMTRTLATEFFLHHSDDTEKDLPGRNLCQGM</sequence>
<name>A0AAD1VZH9_PELCU</name>
<comment type="subcellular location">
    <subcellularLocation>
        <location evidence="1">Cell projection</location>
        <location evidence="1">Cilium</location>
    </subcellularLocation>
    <subcellularLocation>
        <location evidence="2">Membrane</location>
        <topology evidence="2">Multi-pass membrane protein</topology>
    </subcellularLocation>
</comment>
<evidence type="ECO:0000256" key="5">
    <source>
        <dbReference type="ARBA" id="ARBA00023136"/>
    </source>
</evidence>
<keyword evidence="4 7" id="KW-1133">Transmembrane helix</keyword>
<feature type="transmembrane region" description="Helical" evidence="7">
    <location>
        <begin position="54"/>
        <end position="73"/>
    </location>
</feature>
<accession>A0AAD1VZH9</accession>
<dbReference type="InterPro" id="IPR019184">
    <property type="entry name" value="Uncharacterised_TM-17"/>
</dbReference>
<evidence type="ECO:0000256" key="2">
    <source>
        <dbReference type="ARBA" id="ARBA00004141"/>
    </source>
</evidence>
<feature type="transmembrane region" description="Helical" evidence="7">
    <location>
        <begin position="85"/>
        <end position="105"/>
    </location>
</feature>
<evidence type="ECO:0000256" key="1">
    <source>
        <dbReference type="ARBA" id="ARBA00004138"/>
    </source>
</evidence>
<organism evidence="8 9">
    <name type="scientific">Pelobates cultripes</name>
    <name type="common">Western spadefoot toad</name>
    <dbReference type="NCBI Taxonomy" id="61616"/>
    <lineage>
        <taxon>Eukaryota</taxon>
        <taxon>Metazoa</taxon>
        <taxon>Chordata</taxon>
        <taxon>Craniata</taxon>
        <taxon>Vertebrata</taxon>
        <taxon>Euteleostomi</taxon>
        <taxon>Amphibia</taxon>
        <taxon>Batrachia</taxon>
        <taxon>Anura</taxon>
        <taxon>Pelobatoidea</taxon>
        <taxon>Pelobatidae</taxon>
        <taxon>Pelobates</taxon>
    </lineage>
</organism>
<dbReference type="GO" id="GO:0035869">
    <property type="term" value="C:ciliary transition zone"/>
    <property type="evidence" value="ECO:0007669"/>
    <property type="project" value="TreeGrafter"/>
</dbReference>
<dbReference type="AlphaFoldDB" id="A0AAD1VZH9"/>
<dbReference type="GO" id="GO:0016020">
    <property type="term" value="C:membrane"/>
    <property type="evidence" value="ECO:0007669"/>
    <property type="project" value="UniProtKB-SubCell"/>
</dbReference>
<dbReference type="Pfam" id="PF09799">
    <property type="entry name" value="Transmemb_17"/>
    <property type="match status" value="1"/>
</dbReference>
<keyword evidence="3 7" id="KW-0812">Transmembrane</keyword>
<dbReference type="EMBL" id="OW240914">
    <property type="protein sequence ID" value="CAH2277790.1"/>
    <property type="molecule type" value="Genomic_DNA"/>
</dbReference>
<dbReference type="PANTHER" id="PTHR13531">
    <property type="entry name" value="GEO07735P1-RELATED-RELATED"/>
    <property type="match status" value="1"/>
</dbReference>
<keyword evidence="9" id="KW-1185">Reference proteome</keyword>
<keyword evidence="6" id="KW-0966">Cell projection</keyword>
<protein>
    <submittedName>
        <fullName evidence="8">Transmembrane 17A-like</fullName>
    </submittedName>
</protein>